<dbReference type="Proteomes" id="UP001295423">
    <property type="component" value="Unassembled WGS sequence"/>
</dbReference>
<comment type="caution">
    <text evidence="2">The sequence shown here is derived from an EMBL/GenBank/DDBJ whole genome shotgun (WGS) entry which is preliminary data.</text>
</comment>
<reference evidence="2" key="1">
    <citation type="submission" date="2023-08" db="EMBL/GenBank/DDBJ databases">
        <authorList>
            <person name="Audoor S."/>
            <person name="Bilcke G."/>
        </authorList>
    </citation>
    <scope>NUCLEOTIDE SEQUENCE</scope>
</reference>
<dbReference type="EMBL" id="CAKOGP040000057">
    <property type="protein sequence ID" value="CAJ1928618.1"/>
    <property type="molecule type" value="Genomic_DNA"/>
</dbReference>
<accession>A0AAD2CD62</accession>
<dbReference type="AlphaFoldDB" id="A0AAD2CD62"/>
<name>A0AAD2CD62_9STRA</name>
<organism evidence="2 3">
    <name type="scientific">Cylindrotheca closterium</name>
    <dbReference type="NCBI Taxonomy" id="2856"/>
    <lineage>
        <taxon>Eukaryota</taxon>
        <taxon>Sar</taxon>
        <taxon>Stramenopiles</taxon>
        <taxon>Ochrophyta</taxon>
        <taxon>Bacillariophyta</taxon>
        <taxon>Bacillariophyceae</taxon>
        <taxon>Bacillariophycidae</taxon>
        <taxon>Bacillariales</taxon>
        <taxon>Bacillariaceae</taxon>
        <taxon>Cylindrotheca</taxon>
    </lineage>
</organism>
<keyword evidence="3" id="KW-1185">Reference proteome</keyword>
<evidence type="ECO:0000313" key="3">
    <source>
        <dbReference type="Proteomes" id="UP001295423"/>
    </source>
</evidence>
<evidence type="ECO:0000313" key="2">
    <source>
        <dbReference type="EMBL" id="CAJ1928618.1"/>
    </source>
</evidence>
<sequence length="199" mass="22625">MNPIPQFQQVLSRQAVVTSFRKAIVVSPASCCSVVGASSSYWSAAREQMPKEKEQEEEQDHYEKNGHLLVDHLNYIHNMLDHTIKMENTLERLNSTNAKKHLAYKTRAANKDDELLDVLSRQAAAEKEELTKQLGDLKNMMKRVQNETAYYAVNGGAGDGVSDTERFVNDKEEAEDVDRIIDYASNLEDTKVVERKHKL</sequence>
<proteinExistence type="predicted"/>
<evidence type="ECO:0000256" key="1">
    <source>
        <dbReference type="SAM" id="Coils"/>
    </source>
</evidence>
<feature type="coiled-coil region" evidence="1">
    <location>
        <begin position="120"/>
        <end position="147"/>
    </location>
</feature>
<protein>
    <submittedName>
        <fullName evidence="2">Uncharacterized protein</fullName>
    </submittedName>
</protein>
<gene>
    <name evidence="2" type="ORF">CYCCA115_LOCUS1515</name>
</gene>
<keyword evidence="1" id="KW-0175">Coiled coil</keyword>